<reference evidence="5" key="2">
    <citation type="submission" date="2012-08" db="EMBL/GenBank/DDBJ databases">
        <title>Genome sequence of Kazachstania naganishii.</title>
        <authorList>
            <person name="Gordon J.L."/>
            <person name="Armisen D."/>
            <person name="Proux-Wera E."/>
            <person name="OhEigeartaigh S.S."/>
            <person name="Byrne K.P."/>
            <person name="Wolfe K.H."/>
        </authorList>
    </citation>
    <scope>NUCLEOTIDE SEQUENCE [LARGE SCALE GENOMIC DNA]</scope>
    <source>
        <strain evidence="5">ATCC MYA-139 / BCRC 22969 / CBS 8797 / CCRC 22969 / KCTC 17520 / NBRC 10181 / NCYC 3082</strain>
    </source>
</reference>
<dbReference type="PROSITE" id="PS01066">
    <property type="entry name" value="UPP_SYNTHASE"/>
    <property type="match status" value="1"/>
</dbReference>
<keyword evidence="1 3" id="KW-0808">Transferase</keyword>
<dbReference type="InterPro" id="IPR001441">
    <property type="entry name" value="UPP_synth-like"/>
</dbReference>
<dbReference type="PANTHER" id="PTHR10291">
    <property type="entry name" value="DEHYDRODOLICHYL DIPHOSPHATE SYNTHASE FAMILY MEMBER"/>
    <property type="match status" value="1"/>
</dbReference>
<organism evidence="4 5">
    <name type="scientific">Huiozyma naganishii (strain ATCC MYA-139 / BCRC 22969 / CBS 8797 / KCTC 17520 / NBRC 10181 / NCYC 3082 / Yp74L-3)</name>
    <name type="common">Yeast</name>
    <name type="synonym">Kazachstania naganishii</name>
    <dbReference type="NCBI Taxonomy" id="1071383"/>
    <lineage>
        <taxon>Eukaryota</taxon>
        <taxon>Fungi</taxon>
        <taxon>Dikarya</taxon>
        <taxon>Ascomycota</taxon>
        <taxon>Saccharomycotina</taxon>
        <taxon>Saccharomycetes</taxon>
        <taxon>Saccharomycetales</taxon>
        <taxon>Saccharomycetaceae</taxon>
        <taxon>Huiozyma</taxon>
    </lineage>
</organism>
<dbReference type="OMA" id="TKGQPDP"/>
<evidence type="ECO:0000256" key="3">
    <source>
        <dbReference type="RuleBase" id="RU363018"/>
    </source>
</evidence>
<dbReference type="OrthoDB" id="4173905at2759"/>
<dbReference type="EC" id="2.5.1.-" evidence="3"/>
<dbReference type="NCBIfam" id="TIGR00055">
    <property type="entry name" value="uppS"/>
    <property type="match status" value="1"/>
</dbReference>
<dbReference type="GO" id="GO:0005783">
    <property type="term" value="C:endoplasmic reticulum"/>
    <property type="evidence" value="ECO:0007669"/>
    <property type="project" value="TreeGrafter"/>
</dbReference>
<dbReference type="GO" id="GO:0005811">
    <property type="term" value="C:lipid droplet"/>
    <property type="evidence" value="ECO:0007669"/>
    <property type="project" value="EnsemblFungi"/>
</dbReference>
<gene>
    <name evidence="4" type="primary">KNAG0E02410</name>
    <name evidence="4" type="ordered locus">KNAG_0E02410</name>
</gene>
<dbReference type="GO" id="GO:0043048">
    <property type="term" value="P:dolichyl monophosphate biosynthetic process"/>
    <property type="evidence" value="ECO:0007669"/>
    <property type="project" value="EnsemblFungi"/>
</dbReference>
<dbReference type="GO" id="GO:0016020">
    <property type="term" value="C:membrane"/>
    <property type="evidence" value="ECO:0007669"/>
    <property type="project" value="TreeGrafter"/>
</dbReference>
<dbReference type="STRING" id="1071383.J7RZ87"/>
<keyword evidence="2" id="KW-0460">Magnesium</keyword>
<sequence>MLIKLYLEAPIVWFFTLILEIVRQVIYGLKHTMQEAISAFCNQSPISKVVLVVQNSLVYALRVGPVPDHVSFVMDGNRRFANLKKLPLKEGHEAGGATFLKLVYICKRIGVKCISCYAFSIENFNRSQEEIDTLMELFSRKLSEFAEKAKDHQDALHGCKINVVGNKSLLSAKLRTQIKEVEKLTDTGNTKFSLYICFPYTSRDEITTSIMKNVAATRSTPSTTEISEETLTNNMHLGPFSNTCDILIRTSGHKRLSDYMLWESHENATIEFDNTLWPSFGFTKIFFIMLKWSYYKNIQQYSETSFSLRKEILRSCHNFVKPVSVPLQSLAAAPPAVTVTKKKA</sequence>
<dbReference type="GeneID" id="34526202"/>
<name>J7RZ87_HUIN7</name>
<dbReference type="CDD" id="cd00475">
    <property type="entry name" value="Cis_IPPS"/>
    <property type="match status" value="1"/>
</dbReference>
<dbReference type="eggNOG" id="KOG1602">
    <property type="taxonomic scope" value="Eukaryota"/>
</dbReference>
<accession>J7RZ87</accession>
<dbReference type="GO" id="GO:1904423">
    <property type="term" value="C:dehydrodolichyl diphosphate synthase complex"/>
    <property type="evidence" value="ECO:0007669"/>
    <property type="project" value="EnsemblFungi"/>
</dbReference>
<evidence type="ECO:0000313" key="5">
    <source>
        <dbReference type="Proteomes" id="UP000006310"/>
    </source>
</evidence>
<dbReference type="SUPFAM" id="SSF64005">
    <property type="entry name" value="Undecaprenyl diphosphate synthase"/>
    <property type="match status" value="1"/>
</dbReference>
<dbReference type="InterPro" id="IPR018520">
    <property type="entry name" value="UPP_synth-like_CS"/>
</dbReference>
<dbReference type="GO" id="GO:0016094">
    <property type="term" value="P:polyprenol biosynthetic process"/>
    <property type="evidence" value="ECO:0007669"/>
    <property type="project" value="TreeGrafter"/>
</dbReference>
<keyword evidence="5" id="KW-1185">Reference proteome</keyword>
<dbReference type="HOGENOM" id="CLU_038505_0_0_1"/>
<dbReference type="Gene3D" id="3.40.1180.10">
    <property type="entry name" value="Decaprenyl diphosphate synthase-like"/>
    <property type="match status" value="1"/>
</dbReference>
<dbReference type="AlphaFoldDB" id="J7RZ87"/>
<comment type="similarity">
    <text evidence="3">Belongs to the UPP synthase family.</text>
</comment>
<protein>
    <recommendedName>
        <fullName evidence="3">Alkyl transferase</fullName>
        <ecNumber evidence="3">2.5.1.-</ecNumber>
    </recommendedName>
</protein>
<dbReference type="EMBL" id="HE978318">
    <property type="protein sequence ID" value="CCK70502.1"/>
    <property type="molecule type" value="Genomic_DNA"/>
</dbReference>
<dbReference type="GO" id="GO:0045547">
    <property type="term" value="F:ditrans,polycis-polyprenyl diphosphate synthase [(2E,6E)-farnesyl diphosphate specific] activity"/>
    <property type="evidence" value="ECO:0007669"/>
    <property type="project" value="EnsemblFungi"/>
</dbReference>
<dbReference type="KEGG" id="kng:KNAG_0E02410"/>
<dbReference type="InterPro" id="IPR036424">
    <property type="entry name" value="UPP_synth-like_sf"/>
</dbReference>
<dbReference type="RefSeq" id="XP_022464748.1">
    <property type="nucleotide sequence ID" value="XM_022608232.1"/>
</dbReference>
<dbReference type="Pfam" id="PF01255">
    <property type="entry name" value="Prenyltransf"/>
    <property type="match status" value="1"/>
</dbReference>
<dbReference type="Proteomes" id="UP000006310">
    <property type="component" value="Chromosome 5"/>
</dbReference>
<evidence type="ECO:0000313" key="4">
    <source>
        <dbReference type="EMBL" id="CCK70502.1"/>
    </source>
</evidence>
<dbReference type="FunFam" id="3.40.1180.10:FF:000005">
    <property type="entry name" value="Alkyl transferase"/>
    <property type="match status" value="1"/>
</dbReference>
<reference evidence="4 5" key="1">
    <citation type="journal article" date="2011" name="Proc. Natl. Acad. Sci. U.S.A.">
        <title>Evolutionary erosion of yeast sex chromosomes by mating-type switching accidents.</title>
        <authorList>
            <person name="Gordon J.L."/>
            <person name="Armisen D."/>
            <person name="Proux-Wera E."/>
            <person name="Oheigeartaigh S.S."/>
            <person name="Byrne K.P."/>
            <person name="Wolfe K.H."/>
        </authorList>
    </citation>
    <scope>NUCLEOTIDE SEQUENCE [LARGE SCALE GENOMIC DNA]</scope>
    <source>
        <strain evidence="5">ATCC MYA-139 / BCRC 22969 / CBS 8797 / CCRC 22969 / KCTC 17520 / NBRC 10181 / NCYC 3082</strain>
    </source>
</reference>
<evidence type="ECO:0000256" key="2">
    <source>
        <dbReference type="ARBA" id="ARBA00022842"/>
    </source>
</evidence>
<proteinExistence type="inferred from homology"/>
<dbReference type="PANTHER" id="PTHR10291:SF2">
    <property type="entry name" value="DEHYDRODOLICHYL DIPHOSPHATE SYNTHASE COMPLEX SUBUNIT SRT1"/>
    <property type="match status" value="1"/>
</dbReference>
<evidence type="ECO:0000256" key="1">
    <source>
        <dbReference type="ARBA" id="ARBA00022679"/>
    </source>
</evidence>